<sequence length="307" mass="33473">MKISLRQLQVFVSVAEQGSTMAAANAVALSQSAASAALNELEHMLNTQLFDRVGKRLLLNDNGRLLMPQARLILDAANSIELQFSSGGANWSCIRIGASTTIGSYCLPALLAASPVTDSQLTASALHTMSHPQMTIANTADIVSAVANYEVDFGFIEGPCHRADLLVEPWFEDEIVIVCSPEHPYAAQKNGSIGIRELRSASWLLRERGSGTRENVEQVLLPHLKNLKLAGEFGTSEAIMHAAAAGLGIACLSRVVVADLLALGKLHELETKLPPLKRHFYLIYSPHKLLSRHIQDFLQFCRGWRPE</sequence>
<dbReference type="InterPro" id="IPR036388">
    <property type="entry name" value="WH-like_DNA-bd_sf"/>
</dbReference>
<dbReference type="PROSITE" id="PS50931">
    <property type="entry name" value="HTH_LYSR"/>
    <property type="match status" value="1"/>
</dbReference>
<keyword evidence="7" id="KW-1185">Reference proteome</keyword>
<comment type="caution">
    <text evidence="6">The sequence shown here is derived from an EMBL/GenBank/DDBJ whole genome shotgun (WGS) entry which is preliminary data.</text>
</comment>
<keyword evidence="3" id="KW-0238">DNA-binding</keyword>
<dbReference type="SUPFAM" id="SSF46785">
    <property type="entry name" value="Winged helix' DNA-binding domain"/>
    <property type="match status" value="1"/>
</dbReference>
<dbReference type="EMBL" id="JACOFT010000004">
    <property type="protein sequence ID" value="MBC3812368.1"/>
    <property type="molecule type" value="Genomic_DNA"/>
</dbReference>
<feature type="domain" description="HTH lysR-type" evidence="5">
    <location>
        <begin position="3"/>
        <end position="60"/>
    </location>
</feature>
<dbReference type="PANTHER" id="PTHR30126">
    <property type="entry name" value="HTH-TYPE TRANSCRIPTIONAL REGULATOR"/>
    <property type="match status" value="1"/>
</dbReference>
<evidence type="ECO:0000256" key="2">
    <source>
        <dbReference type="ARBA" id="ARBA00023015"/>
    </source>
</evidence>
<dbReference type="SUPFAM" id="SSF53850">
    <property type="entry name" value="Periplasmic binding protein-like II"/>
    <property type="match status" value="1"/>
</dbReference>
<evidence type="ECO:0000313" key="6">
    <source>
        <dbReference type="EMBL" id="MBC3812368.1"/>
    </source>
</evidence>
<keyword evidence="2" id="KW-0805">Transcription regulation</keyword>
<dbReference type="InterPro" id="IPR005119">
    <property type="entry name" value="LysR_subst-bd"/>
</dbReference>
<dbReference type="InterPro" id="IPR000847">
    <property type="entry name" value="LysR_HTH_N"/>
</dbReference>
<dbReference type="InterPro" id="IPR036390">
    <property type="entry name" value="WH_DNA-bd_sf"/>
</dbReference>
<accession>A0ABR6XHX9</accession>
<protein>
    <submittedName>
        <fullName evidence="6">LysR family transcriptional regulator</fullName>
    </submittedName>
</protein>
<evidence type="ECO:0000256" key="4">
    <source>
        <dbReference type="ARBA" id="ARBA00023163"/>
    </source>
</evidence>
<dbReference type="PANTHER" id="PTHR30126:SF94">
    <property type="entry name" value="LYSR FAMILY TRANSCRIPTIONAL REGULATOR"/>
    <property type="match status" value="1"/>
</dbReference>
<dbReference type="NCBIfam" id="NF008095">
    <property type="entry name" value="PRK10837.1"/>
    <property type="match status" value="1"/>
</dbReference>
<dbReference type="RefSeq" id="WP_190480056.1">
    <property type="nucleotide sequence ID" value="NZ_JACOFT010000004.1"/>
</dbReference>
<dbReference type="Pfam" id="PF00126">
    <property type="entry name" value="HTH_1"/>
    <property type="match status" value="1"/>
</dbReference>
<evidence type="ECO:0000256" key="1">
    <source>
        <dbReference type="ARBA" id="ARBA00009437"/>
    </source>
</evidence>
<dbReference type="Proteomes" id="UP000637632">
    <property type="component" value="Unassembled WGS sequence"/>
</dbReference>
<proteinExistence type="inferred from homology"/>
<evidence type="ECO:0000313" key="7">
    <source>
        <dbReference type="Proteomes" id="UP000637632"/>
    </source>
</evidence>
<dbReference type="Gene3D" id="1.10.10.10">
    <property type="entry name" value="Winged helix-like DNA-binding domain superfamily/Winged helix DNA-binding domain"/>
    <property type="match status" value="1"/>
</dbReference>
<name>A0ABR6XHX9_9BURK</name>
<evidence type="ECO:0000256" key="3">
    <source>
        <dbReference type="ARBA" id="ARBA00023125"/>
    </source>
</evidence>
<dbReference type="CDD" id="cd08420">
    <property type="entry name" value="PBP2_CysL_like"/>
    <property type="match status" value="1"/>
</dbReference>
<gene>
    <name evidence="6" type="ORF">H8K26_13030</name>
</gene>
<organism evidence="6 7">
    <name type="scientific">Undibacterium aquatile</name>
    <dbReference type="NCBI Taxonomy" id="1537398"/>
    <lineage>
        <taxon>Bacteria</taxon>
        <taxon>Pseudomonadati</taxon>
        <taxon>Pseudomonadota</taxon>
        <taxon>Betaproteobacteria</taxon>
        <taxon>Burkholderiales</taxon>
        <taxon>Oxalobacteraceae</taxon>
        <taxon>Undibacterium</taxon>
    </lineage>
</organism>
<evidence type="ECO:0000259" key="5">
    <source>
        <dbReference type="PROSITE" id="PS50931"/>
    </source>
</evidence>
<dbReference type="Gene3D" id="3.40.190.290">
    <property type="match status" value="1"/>
</dbReference>
<keyword evidence="4" id="KW-0804">Transcription</keyword>
<reference evidence="6 7" key="1">
    <citation type="submission" date="2020-08" db="EMBL/GenBank/DDBJ databases">
        <title>Novel species isolated from subtropical streams in China.</title>
        <authorList>
            <person name="Lu H."/>
        </authorList>
    </citation>
    <scope>NUCLEOTIDE SEQUENCE [LARGE SCALE GENOMIC DNA]</scope>
    <source>
        <strain evidence="6 7">CCTCC AB 2015119</strain>
    </source>
</reference>
<comment type="similarity">
    <text evidence="1">Belongs to the LysR transcriptional regulatory family.</text>
</comment>
<dbReference type="Pfam" id="PF03466">
    <property type="entry name" value="LysR_substrate"/>
    <property type="match status" value="1"/>
</dbReference>